<dbReference type="RefSeq" id="WP_171605769.1">
    <property type="nucleotide sequence ID" value="NZ_WHPF01000001.1"/>
</dbReference>
<evidence type="ECO:0000313" key="1">
    <source>
        <dbReference type="EMBL" id="NNV53852.1"/>
    </source>
</evidence>
<dbReference type="AlphaFoldDB" id="A0A8J8JPQ4"/>
<reference evidence="1" key="1">
    <citation type="submission" date="2019-10" db="EMBL/GenBank/DDBJ databases">
        <title>Draft genome sequence of Panacibacter sp. KCS-6.</title>
        <authorList>
            <person name="Yim K.J."/>
        </authorList>
    </citation>
    <scope>NUCLEOTIDE SEQUENCE</scope>
    <source>
        <strain evidence="1">KCS-6</strain>
    </source>
</reference>
<organism evidence="1 2">
    <name type="scientific">Limnovirga soli</name>
    <dbReference type="NCBI Taxonomy" id="2656915"/>
    <lineage>
        <taxon>Bacteria</taxon>
        <taxon>Pseudomonadati</taxon>
        <taxon>Bacteroidota</taxon>
        <taxon>Chitinophagia</taxon>
        <taxon>Chitinophagales</taxon>
        <taxon>Chitinophagaceae</taxon>
        <taxon>Limnovirga</taxon>
    </lineage>
</organism>
<sequence>MPSKKINIDHLIDSYLDAASKNPGSLDDMLKEHGYDPQKVEKRGVNNIKKLMFQKQVAINKDKLLGLYSKALLMVQVATTDTRQAIFTLLKQKSPSLQFRNLENLDEENLRQILTETEILDFIEKLENGEAK</sequence>
<comment type="caution">
    <text evidence="1">The sequence shown here is derived from an EMBL/GenBank/DDBJ whole genome shotgun (WGS) entry which is preliminary data.</text>
</comment>
<dbReference type="Proteomes" id="UP000598971">
    <property type="component" value="Unassembled WGS sequence"/>
</dbReference>
<dbReference type="EMBL" id="WHPF01000001">
    <property type="protein sequence ID" value="NNV53852.1"/>
    <property type="molecule type" value="Genomic_DNA"/>
</dbReference>
<accession>A0A8J8JPQ4</accession>
<gene>
    <name evidence="1" type="ORF">GD597_00180</name>
</gene>
<evidence type="ECO:0000313" key="2">
    <source>
        <dbReference type="Proteomes" id="UP000598971"/>
    </source>
</evidence>
<proteinExistence type="predicted"/>
<protein>
    <submittedName>
        <fullName evidence="1">Uncharacterized protein</fullName>
    </submittedName>
</protein>
<name>A0A8J8JPQ4_9BACT</name>
<keyword evidence="2" id="KW-1185">Reference proteome</keyword>